<accession>A0A9D4RR83</accession>
<organism evidence="1 2">
    <name type="scientific">Dreissena polymorpha</name>
    <name type="common">Zebra mussel</name>
    <name type="synonym">Mytilus polymorpha</name>
    <dbReference type="NCBI Taxonomy" id="45954"/>
    <lineage>
        <taxon>Eukaryota</taxon>
        <taxon>Metazoa</taxon>
        <taxon>Spiralia</taxon>
        <taxon>Lophotrochozoa</taxon>
        <taxon>Mollusca</taxon>
        <taxon>Bivalvia</taxon>
        <taxon>Autobranchia</taxon>
        <taxon>Heteroconchia</taxon>
        <taxon>Euheterodonta</taxon>
        <taxon>Imparidentia</taxon>
        <taxon>Neoheterodontei</taxon>
        <taxon>Myida</taxon>
        <taxon>Dreissenoidea</taxon>
        <taxon>Dreissenidae</taxon>
        <taxon>Dreissena</taxon>
    </lineage>
</organism>
<proteinExistence type="predicted"/>
<sequence>MTAIDAIDEIEPGDAVVFKYWEKDHEGIVTSVTMDRNERKLGIVHIIHYAYDFPRTWKIIEETFCFNLTLQKICKKVYNGVDIIDSPTVVERAKARLGEDRNDRNYNTSRHLVEWAKVGHDSKMLVVDTYRHSTGCLFRIYNAYAWSDIETGCIIEFSYHGFKHQSVVKKINTGEDKITVIHYGFSHIFGTRTVMEENIKIDFKTEDIRIYRCDPAFNHNEQEDVVAKAEKRIGEQHWSIITNSCWAFCMQCLFH</sequence>
<gene>
    <name evidence="1" type="ORF">DPMN_001874</name>
</gene>
<evidence type="ECO:0008006" key="3">
    <source>
        <dbReference type="Google" id="ProtNLM"/>
    </source>
</evidence>
<dbReference type="Proteomes" id="UP000828390">
    <property type="component" value="Unassembled WGS sequence"/>
</dbReference>
<reference evidence="1" key="2">
    <citation type="submission" date="2020-11" db="EMBL/GenBank/DDBJ databases">
        <authorList>
            <person name="McCartney M.A."/>
            <person name="Auch B."/>
            <person name="Kono T."/>
            <person name="Mallez S."/>
            <person name="Becker A."/>
            <person name="Gohl D.M."/>
            <person name="Silverstein K.A.T."/>
            <person name="Koren S."/>
            <person name="Bechman K.B."/>
            <person name="Herman A."/>
            <person name="Abrahante J.E."/>
            <person name="Garbe J."/>
        </authorList>
    </citation>
    <scope>NUCLEOTIDE SEQUENCE</scope>
    <source>
        <strain evidence="1">Duluth1</strain>
        <tissue evidence="1">Whole animal</tissue>
    </source>
</reference>
<keyword evidence="2" id="KW-1185">Reference proteome</keyword>
<reference evidence="1" key="1">
    <citation type="journal article" date="2019" name="bioRxiv">
        <title>The Genome of the Zebra Mussel, Dreissena polymorpha: A Resource for Invasive Species Research.</title>
        <authorList>
            <person name="McCartney M.A."/>
            <person name="Auch B."/>
            <person name="Kono T."/>
            <person name="Mallez S."/>
            <person name="Zhang Y."/>
            <person name="Obille A."/>
            <person name="Becker A."/>
            <person name="Abrahante J.E."/>
            <person name="Garbe J."/>
            <person name="Badalamenti J.P."/>
            <person name="Herman A."/>
            <person name="Mangelson H."/>
            <person name="Liachko I."/>
            <person name="Sullivan S."/>
            <person name="Sone E.D."/>
            <person name="Koren S."/>
            <person name="Silverstein K.A.T."/>
            <person name="Beckman K.B."/>
            <person name="Gohl D.M."/>
        </authorList>
    </citation>
    <scope>NUCLEOTIDE SEQUENCE</scope>
    <source>
        <strain evidence="1">Duluth1</strain>
        <tissue evidence="1">Whole animal</tissue>
    </source>
</reference>
<protein>
    <recommendedName>
        <fullName evidence="3">LRAT domain-containing protein</fullName>
    </recommendedName>
</protein>
<dbReference type="EMBL" id="JAIWYP010000001">
    <property type="protein sequence ID" value="KAH3877994.1"/>
    <property type="molecule type" value="Genomic_DNA"/>
</dbReference>
<comment type="caution">
    <text evidence="1">The sequence shown here is derived from an EMBL/GenBank/DDBJ whole genome shotgun (WGS) entry which is preliminary data.</text>
</comment>
<evidence type="ECO:0000313" key="2">
    <source>
        <dbReference type="Proteomes" id="UP000828390"/>
    </source>
</evidence>
<evidence type="ECO:0000313" key="1">
    <source>
        <dbReference type="EMBL" id="KAH3877994.1"/>
    </source>
</evidence>
<dbReference type="AlphaFoldDB" id="A0A9D4RR83"/>
<name>A0A9D4RR83_DREPO</name>